<dbReference type="EMBL" id="CAFBPO010000008">
    <property type="protein sequence ID" value="CAB5021340.1"/>
    <property type="molecule type" value="Genomic_DNA"/>
</dbReference>
<accession>A0A6J7QUB1</accession>
<dbReference type="EMBL" id="CAFBQY010000008">
    <property type="protein sequence ID" value="CAB5073404.1"/>
    <property type="molecule type" value="Genomic_DNA"/>
</dbReference>
<name>A0A6J7QUB1_9ZZZZ</name>
<dbReference type="EMBL" id="CAFBOO010000008">
    <property type="protein sequence ID" value="CAB4988894.1"/>
    <property type="molecule type" value="Genomic_DNA"/>
</dbReference>
<sequence length="59" mass="6535">MRTLVTGDGGFSASKALTQLAVITRHTFTVIDSLTDEGRIQNLYLATKHRSYPKDVVIQ</sequence>
<evidence type="ECO:0000313" key="2">
    <source>
        <dbReference type="EMBL" id="CAB4988894.1"/>
    </source>
</evidence>
<reference evidence="3" key="1">
    <citation type="submission" date="2020-05" db="EMBL/GenBank/DDBJ databases">
        <authorList>
            <person name="Chiriac C."/>
            <person name="Salcher M."/>
            <person name="Ghai R."/>
            <person name="Kavagutti S V."/>
        </authorList>
    </citation>
    <scope>NUCLEOTIDE SEQUENCE</scope>
</reference>
<evidence type="ECO:0000313" key="3">
    <source>
        <dbReference type="EMBL" id="CAB5021340.1"/>
    </source>
</evidence>
<dbReference type="AlphaFoldDB" id="A0A6J7QUB1"/>
<evidence type="ECO:0000313" key="4">
    <source>
        <dbReference type="EMBL" id="CAB5073404.1"/>
    </source>
</evidence>
<dbReference type="EMBL" id="CAEZZH010000009">
    <property type="protein sequence ID" value="CAB4757458.1"/>
    <property type="molecule type" value="Genomic_DNA"/>
</dbReference>
<protein>
    <submittedName>
        <fullName evidence="3">Unannotated protein</fullName>
    </submittedName>
</protein>
<gene>
    <name evidence="1" type="ORF">UFOPK2850_00873</name>
    <name evidence="2" type="ORF">UFOPK3982_01014</name>
    <name evidence="3" type="ORF">UFOPK4120_00873</name>
    <name evidence="4" type="ORF">UFOPK4404_00862</name>
</gene>
<proteinExistence type="predicted"/>
<evidence type="ECO:0000313" key="1">
    <source>
        <dbReference type="EMBL" id="CAB4757458.1"/>
    </source>
</evidence>
<organism evidence="3">
    <name type="scientific">freshwater metagenome</name>
    <dbReference type="NCBI Taxonomy" id="449393"/>
    <lineage>
        <taxon>unclassified sequences</taxon>
        <taxon>metagenomes</taxon>
        <taxon>ecological metagenomes</taxon>
    </lineage>
</organism>